<proteinExistence type="predicted"/>
<dbReference type="GO" id="GO:0004803">
    <property type="term" value="F:transposase activity"/>
    <property type="evidence" value="ECO:0007669"/>
    <property type="project" value="InterPro"/>
</dbReference>
<evidence type="ECO:0000313" key="2">
    <source>
        <dbReference type="EMBL" id="RFA31587.1"/>
    </source>
</evidence>
<dbReference type="GO" id="GO:0006313">
    <property type="term" value="P:DNA transposition"/>
    <property type="evidence" value="ECO:0007669"/>
    <property type="project" value="InterPro"/>
</dbReference>
<comment type="caution">
    <text evidence="2">The sequence shown here is derived from an EMBL/GenBank/DDBJ whole genome shotgun (WGS) entry which is preliminary data.</text>
</comment>
<name>A0A3E0WHG2_9BACI</name>
<dbReference type="AlphaFoldDB" id="A0A3E0WHG2"/>
<feature type="non-terminal residue" evidence="2">
    <location>
        <position position="164"/>
    </location>
</feature>
<dbReference type="RefSeq" id="WP_147301695.1">
    <property type="nucleotide sequence ID" value="NZ_NFZX01000154.1"/>
</dbReference>
<dbReference type="InterPro" id="IPR002525">
    <property type="entry name" value="Transp_IS110-like_N"/>
</dbReference>
<dbReference type="GO" id="GO:0003677">
    <property type="term" value="F:DNA binding"/>
    <property type="evidence" value="ECO:0007669"/>
    <property type="project" value="InterPro"/>
</dbReference>
<dbReference type="PANTHER" id="PTHR33055">
    <property type="entry name" value="TRANSPOSASE FOR INSERTION SEQUENCE ELEMENT IS1111A"/>
    <property type="match status" value="1"/>
</dbReference>
<dbReference type="EMBL" id="NFZX01000154">
    <property type="protein sequence ID" value="RFA31587.1"/>
    <property type="molecule type" value="Genomic_DNA"/>
</dbReference>
<feature type="domain" description="Transposase IS110-like N-terminal" evidence="1">
    <location>
        <begin position="19"/>
        <end position="162"/>
    </location>
</feature>
<protein>
    <submittedName>
        <fullName evidence="2">IS110 family transposase</fullName>
    </submittedName>
</protein>
<reference evidence="2 3" key="1">
    <citation type="submission" date="2017-05" db="EMBL/GenBank/DDBJ databases">
        <title>Virgibacillus sp. AK90 isolated from a saltern of Kakinada, India.</title>
        <authorList>
            <person name="Gupta V."/>
            <person name="Sidhu C."/>
            <person name="Korpole S."/>
            <person name="Pinnaka A.K."/>
        </authorList>
    </citation>
    <scope>NUCLEOTIDE SEQUENCE [LARGE SCALE GENOMIC DNA]</scope>
    <source>
        <strain evidence="2 3">AK90</strain>
    </source>
</reference>
<dbReference type="InterPro" id="IPR047650">
    <property type="entry name" value="Transpos_IS110"/>
</dbReference>
<sequence>MNYNQNHKISQVTPSTLVVGIDIAKDKHVARAQDDRGYEFGKRLIFENRIEGFELLIDWISKLQKENDKTHVIIGAEPTGHYWMGLGYYLASKDYDFVLVNPMHVKKSKELDDNSPTKNDTKDARVIAQLVKDGRYSIPNLLDGIYAELREAIKLRDQLIKQQG</sequence>
<dbReference type="Proteomes" id="UP000256488">
    <property type="component" value="Unassembled WGS sequence"/>
</dbReference>
<evidence type="ECO:0000259" key="1">
    <source>
        <dbReference type="Pfam" id="PF01548"/>
    </source>
</evidence>
<evidence type="ECO:0000313" key="3">
    <source>
        <dbReference type="Proteomes" id="UP000256488"/>
    </source>
</evidence>
<dbReference type="Pfam" id="PF01548">
    <property type="entry name" value="DEDD_Tnp_IS110"/>
    <property type="match status" value="1"/>
</dbReference>
<gene>
    <name evidence="2" type="ORF">CAI16_20470</name>
</gene>
<accession>A0A3E0WHG2</accession>
<organism evidence="2 3">
    <name type="scientific">Virgibacillus dokdonensis</name>
    <dbReference type="NCBI Taxonomy" id="302167"/>
    <lineage>
        <taxon>Bacteria</taxon>
        <taxon>Bacillati</taxon>
        <taxon>Bacillota</taxon>
        <taxon>Bacilli</taxon>
        <taxon>Bacillales</taxon>
        <taxon>Bacillaceae</taxon>
        <taxon>Virgibacillus</taxon>
    </lineage>
</organism>